<gene>
    <name evidence="2" type="ORF">BAGA_12120</name>
</gene>
<evidence type="ECO:0000313" key="3">
    <source>
        <dbReference type="Proteomes" id="UP000027778"/>
    </source>
</evidence>
<evidence type="ECO:0008006" key="4">
    <source>
        <dbReference type="Google" id="ProtNLM"/>
    </source>
</evidence>
<protein>
    <recommendedName>
        <fullName evidence="4">DUF4362 domain-containing protein</fullName>
    </recommendedName>
</protein>
<keyword evidence="3" id="KW-1185">Reference proteome</keyword>
<dbReference type="STRING" id="574375.AZF08_07215"/>
<proteinExistence type="predicted"/>
<organism evidence="2 3">
    <name type="scientific">Bacillus gaemokensis</name>
    <dbReference type="NCBI Taxonomy" id="574375"/>
    <lineage>
        <taxon>Bacteria</taxon>
        <taxon>Bacillati</taxon>
        <taxon>Bacillota</taxon>
        <taxon>Bacilli</taxon>
        <taxon>Bacillales</taxon>
        <taxon>Bacillaceae</taxon>
        <taxon>Bacillus</taxon>
        <taxon>Bacillus cereus group</taxon>
    </lineage>
</organism>
<dbReference type="AlphaFoldDB" id="A0A073KFK8"/>
<evidence type="ECO:0000256" key="1">
    <source>
        <dbReference type="SAM" id="SignalP"/>
    </source>
</evidence>
<dbReference type="EMBL" id="JOTM01000002">
    <property type="protein sequence ID" value="KEK25365.1"/>
    <property type="molecule type" value="Genomic_DNA"/>
</dbReference>
<dbReference type="Proteomes" id="UP000027778">
    <property type="component" value="Unassembled WGS sequence"/>
</dbReference>
<accession>A0A073KFK8</accession>
<feature type="signal peptide" evidence="1">
    <location>
        <begin position="1"/>
        <end position="23"/>
    </location>
</feature>
<dbReference type="OrthoDB" id="1912370at2"/>
<reference evidence="2 3" key="1">
    <citation type="submission" date="2014-06" db="EMBL/GenBank/DDBJ databases">
        <title>Draft genome sequence of Bacillus gaemokensis JCM 15801 (MCCC 1A00707).</title>
        <authorList>
            <person name="Lai Q."/>
            <person name="Liu Y."/>
            <person name="Shao Z."/>
        </authorList>
    </citation>
    <scope>NUCLEOTIDE SEQUENCE [LARGE SCALE GENOMIC DNA]</scope>
    <source>
        <strain evidence="2 3">JCM 15801</strain>
    </source>
</reference>
<dbReference type="RefSeq" id="WP_033673218.1">
    <property type="nucleotide sequence ID" value="NZ_JOTM01000002.1"/>
</dbReference>
<sequence length="145" mass="16388">MTIRTRIGFTCLFVCIVSLVACSQSSSKIDKNNDVIAKGYKISNLHKFEKFALNVGNGEADKIRIVHYTDEGDPIFQTLEYDGKEVRYTSDDSHDKFAGTGKGIYSDTCKKITKDIHEEDERYMLTDCKKETGRNGYDLLSVPVK</sequence>
<comment type="caution">
    <text evidence="2">The sequence shown here is derived from an EMBL/GenBank/DDBJ whole genome shotgun (WGS) entry which is preliminary data.</text>
</comment>
<evidence type="ECO:0000313" key="2">
    <source>
        <dbReference type="EMBL" id="KEK25365.1"/>
    </source>
</evidence>
<dbReference type="PROSITE" id="PS51257">
    <property type="entry name" value="PROKAR_LIPOPROTEIN"/>
    <property type="match status" value="1"/>
</dbReference>
<keyword evidence="1" id="KW-0732">Signal</keyword>
<dbReference type="eggNOG" id="ENOG5033BYZ">
    <property type="taxonomic scope" value="Bacteria"/>
</dbReference>
<dbReference type="Pfam" id="PF14275">
    <property type="entry name" value="DUF4362"/>
    <property type="match status" value="1"/>
</dbReference>
<dbReference type="InterPro" id="IPR025372">
    <property type="entry name" value="DUF4362"/>
</dbReference>
<feature type="chain" id="PRO_5039295586" description="DUF4362 domain-containing protein" evidence="1">
    <location>
        <begin position="24"/>
        <end position="145"/>
    </location>
</feature>
<name>A0A073KFK8_9BACI</name>